<dbReference type="InterPro" id="IPR036188">
    <property type="entry name" value="FAD/NAD-bd_sf"/>
</dbReference>
<evidence type="ECO:0000256" key="8">
    <source>
        <dbReference type="SAM" id="SignalP"/>
    </source>
</evidence>
<evidence type="ECO:0000256" key="4">
    <source>
        <dbReference type="ARBA" id="ARBA00022827"/>
    </source>
</evidence>
<comment type="cofactor">
    <cofactor evidence="1">
        <name>FAD</name>
        <dbReference type="ChEBI" id="CHEBI:57692"/>
    </cofactor>
</comment>
<evidence type="ECO:0000256" key="2">
    <source>
        <dbReference type="ARBA" id="ARBA00010790"/>
    </source>
</evidence>
<dbReference type="OrthoDB" id="269227at2759"/>
<dbReference type="Gene3D" id="4.10.450.10">
    <property type="entry name" value="Glucose Oxidase, domain 2"/>
    <property type="match status" value="1"/>
</dbReference>
<dbReference type="EMBL" id="MU005766">
    <property type="protein sequence ID" value="KAF2712772.1"/>
    <property type="molecule type" value="Genomic_DNA"/>
</dbReference>
<proteinExistence type="inferred from homology"/>
<dbReference type="InterPro" id="IPR027424">
    <property type="entry name" value="Glucose_Oxidase_domain_2"/>
</dbReference>
<feature type="chain" id="PRO_5026219976" description="Glucose-methanol-choline oxidoreductase C-terminal domain-containing protein" evidence="8">
    <location>
        <begin position="17"/>
        <end position="272"/>
    </location>
</feature>
<feature type="signal peptide" evidence="8">
    <location>
        <begin position="1"/>
        <end position="16"/>
    </location>
</feature>
<gene>
    <name evidence="10" type="ORF">K504DRAFT_499850</name>
</gene>
<dbReference type="InterPro" id="IPR012132">
    <property type="entry name" value="GMC_OxRdtase"/>
</dbReference>
<evidence type="ECO:0000313" key="10">
    <source>
        <dbReference type="EMBL" id="KAF2712772.1"/>
    </source>
</evidence>
<dbReference type="GO" id="GO:0050660">
    <property type="term" value="F:flavin adenine dinucleotide binding"/>
    <property type="evidence" value="ECO:0007669"/>
    <property type="project" value="InterPro"/>
</dbReference>
<evidence type="ECO:0000256" key="3">
    <source>
        <dbReference type="ARBA" id="ARBA00022630"/>
    </source>
</evidence>
<dbReference type="PANTHER" id="PTHR11552">
    <property type="entry name" value="GLUCOSE-METHANOL-CHOLINE GMC OXIDOREDUCTASE"/>
    <property type="match status" value="1"/>
</dbReference>
<evidence type="ECO:0000259" key="9">
    <source>
        <dbReference type="Pfam" id="PF05199"/>
    </source>
</evidence>
<name>A0A6G1KJW5_9PLEO</name>
<evidence type="ECO:0000313" key="11">
    <source>
        <dbReference type="Proteomes" id="UP000799428"/>
    </source>
</evidence>
<comment type="similarity">
    <text evidence="2">Belongs to the GMC oxidoreductase family.</text>
</comment>
<dbReference type="AlphaFoldDB" id="A0A6G1KJW5"/>
<sequence>MLRLVSSFALFAIACALPNHSERHDEPVVSVADQTYDYVIVGGGSAGLVVANRLIRGGGTIEAHAVCDGAATNDVTDKDWITLVSQVGVQSLCVEGLPTLKEHAAGKVVGAFWIPTSIDPGKHSRSHAGNAYCDPVSSCKNLKFVTGQTVSKILLSDKKATGVQSVSRGDRLLPPPPNLPPGATAQTDDSIMKALVARGSIAPTFGHVSSTASMLFESSGGVADSEMLVYGFCTLSVVDLIIIPLILATHLQTTMYTFMEKAADMIKERNHK</sequence>
<dbReference type="Gene3D" id="3.50.50.60">
    <property type="entry name" value="FAD/NAD(P)-binding domain"/>
    <property type="match status" value="3"/>
</dbReference>
<evidence type="ECO:0000256" key="6">
    <source>
        <dbReference type="SAM" id="MobiDB-lite"/>
    </source>
</evidence>
<accession>A0A6G1KJW5</accession>
<reference evidence="10" key="1">
    <citation type="journal article" date="2020" name="Stud. Mycol.">
        <title>101 Dothideomycetes genomes: a test case for predicting lifestyles and emergence of pathogens.</title>
        <authorList>
            <person name="Haridas S."/>
            <person name="Albert R."/>
            <person name="Binder M."/>
            <person name="Bloem J."/>
            <person name="Labutti K."/>
            <person name="Salamov A."/>
            <person name="Andreopoulos B."/>
            <person name="Baker S."/>
            <person name="Barry K."/>
            <person name="Bills G."/>
            <person name="Bluhm B."/>
            <person name="Cannon C."/>
            <person name="Castanera R."/>
            <person name="Culley D."/>
            <person name="Daum C."/>
            <person name="Ezra D."/>
            <person name="Gonzalez J."/>
            <person name="Henrissat B."/>
            <person name="Kuo A."/>
            <person name="Liang C."/>
            <person name="Lipzen A."/>
            <person name="Lutzoni F."/>
            <person name="Magnuson J."/>
            <person name="Mondo S."/>
            <person name="Nolan M."/>
            <person name="Ohm R."/>
            <person name="Pangilinan J."/>
            <person name="Park H.-J."/>
            <person name="Ramirez L."/>
            <person name="Alfaro M."/>
            <person name="Sun H."/>
            <person name="Tritt A."/>
            <person name="Yoshinaga Y."/>
            <person name="Zwiers L.-H."/>
            <person name="Turgeon B."/>
            <person name="Goodwin S."/>
            <person name="Spatafora J."/>
            <person name="Crous P."/>
            <person name="Grigoriev I."/>
        </authorList>
    </citation>
    <scope>NUCLEOTIDE SEQUENCE</scope>
    <source>
        <strain evidence="10">CBS 279.74</strain>
    </source>
</reference>
<keyword evidence="8" id="KW-0732">Signal</keyword>
<dbReference type="Proteomes" id="UP000799428">
    <property type="component" value="Unassembled WGS sequence"/>
</dbReference>
<keyword evidence="7" id="KW-0812">Transmembrane</keyword>
<dbReference type="GO" id="GO:0016614">
    <property type="term" value="F:oxidoreductase activity, acting on CH-OH group of donors"/>
    <property type="evidence" value="ECO:0007669"/>
    <property type="project" value="InterPro"/>
</dbReference>
<dbReference type="GO" id="GO:0044550">
    <property type="term" value="P:secondary metabolite biosynthetic process"/>
    <property type="evidence" value="ECO:0007669"/>
    <property type="project" value="TreeGrafter"/>
</dbReference>
<keyword evidence="4" id="KW-0274">FAD</keyword>
<keyword evidence="7" id="KW-1133">Transmembrane helix</keyword>
<dbReference type="InterPro" id="IPR007867">
    <property type="entry name" value="GMC_OxRtase_C"/>
</dbReference>
<feature type="domain" description="Glucose-methanol-choline oxidoreductase C-terminal" evidence="9">
    <location>
        <begin position="169"/>
        <end position="257"/>
    </location>
</feature>
<dbReference type="PROSITE" id="PS51257">
    <property type="entry name" value="PROKAR_LIPOPROTEIN"/>
    <property type="match status" value="1"/>
</dbReference>
<evidence type="ECO:0000256" key="1">
    <source>
        <dbReference type="ARBA" id="ARBA00001974"/>
    </source>
</evidence>
<keyword evidence="11" id="KW-1185">Reference proteome</keyword>
<evidence type="ECO:0000256" key="5">
    <source>
        <dbReference type="ARBA" id="ARBA00023002"/>
    </source>
</evidence>
<keyword evidence="5" id="KW-0560">Oxidoreductase</keyword>
<feature type="transmembrane region" description="Helical" evidence="7">
    <location>
        <begin position="227"/>
        <end position="251"/>
    </location>
</feature>
<organism evidence="10 11">
    <name type="scientific">Pleomassaria siparia CBS 279.74</name>
    <dbReference type="NCBI Taxonomy" id="1314801"/>
    <lineage>
        <taxon>Eukaryota</taxon>
        <taxon>Fungi</taxon>
        <taxon>Dikarya</taxon>
        <taxon>Ascomycota</taxon>
        <taxon>Pezizomycotina</taxon>
        <taxon>Dothideomycetes</taxon>
        <taxon>Pleosporomycetidae</taxon>
        <taxon>Pleosporales</taxon>
        <taxon>Pleomassariaceae</taxon>
        <taxon>Pleomassaria</taxon>
    </lineage>
</organism>
<dbReference type="SUPFAM" id="SSF51905">
    <property type="entry name" value="FAD/NAD(P)-binding domain"/>
    <property type="match status" value="1"/>
</dbReference>
<evidence type="ECO:0000256" key="7">
    <source>
        <dbReference type="SAM" id="Phobius"/>
    </source>
</evidence>
<dbReference type="PANTHER" id="PTHR11552:SF115">
    <property type="entry name" value="DEHYDROGENASE XPTC-RELATED"/>
    <property type="match status" value="1"/>
</dbReference>
<feature type="region of interest" description="Disordered" evidence="6">
    <location>
        <begin position="165"/>
        <end position="185"/>
    </location>
</feature>
<keyword evidence="7" id="KW-0472">Membrane</keyword>
<protein>
    <recommendedName>
        <fullName evidence="9">Glucose-methanol-choline oxidoreductase C-terminal domain-containing protein</fullName>
    </recommendedName>
</protein>
<dbReference type="Gene3D" id="3.30.560.10">
    <property type="entry name" value="Glucose Oxidase, domain 3"/>
    <property type="match status" value="2"/>
</dbReference>
<keyword evidence="3" id="KW-0285">Flavoprotein</keyword>
<dbReference type="Pfam" id="PF05199">
    <property type="entry name" value="GMC_oxred_C"/>
    <property type="match status" value="1"/>
</dbReference>